<organism evidence="2 3">
    <name type="scientific">Ruminiclostridium papyrosolvens DSM 2782</name>
    <dbReference type="NCBI Taxonomy" id="588581"/>
    <lineage>
        <taxon>Bacteria</taxon>
        <taxon>Bacillati</taxon>
        <taxon>Bacillota</taxon>
        <taxon>Clostridia</taxon>
        <taxon>Eubacteriales</taxon>
        <taxon>Oscillospiraceae</taxon>
        <taxon>Ruminiclostridium</taxon>
    </lineage>
</organism>
<evidence type="ECO:0000313" key="3">
    <source>
        <dbReference type="Proteomes" id="UP000003860"/>
    </source>
</evidence>
<accession>F1T842</accession>
<dbReference type="AlphaFoldDB" id="F1T842"/>
<sequence>MKKRLLILISVIFISIIGTGLFGYSFLTSDLISTTHAMLFTRKQMHSPQSQSSKAQY</sequence>
<dbReference type="Proteomes" id="UP000003860">
    <property type="component" value="Unassembled WGS sequence"/>
</dbReference>
<dbReference type="EMBL" id="ACXX02000001">
    <property type="protein sequence ID" value="EGD49640.1"/>
    <property type="molecule type" value="Genomic_DNA"/>
</dbReference>
<proteinExistence type="predicted"/>
<dbReference type="RefSeq" id="WP_004616505.1">
    <property type="nucleotide sequence ID" value="NZ_ACXX02000001.1"/>
</dbReference>
<keyword evidence="1" id="KW-0812">Transmembrane</keyword>
<name>F1T842_9FIRM</name>
<reference evidence="2" key="1">
    <citation type="submission" date="2009-07" db="EMBL/GenBank/DDBJ databases">
        <authorList>
            <consortium name="US DOE Joint Genome Institute (JGI-PGF)"/>
            <person name="Lucas S."/>
            <person name="Copeland A."/>
            <person name="Lapidus A."/>
            <person name="Glavina del Rio T."/>
            <person name="Tice H."/>
            <person name="Bruce D."/>
            <person name="Goodwin L."/>
            <person name="Pitluck S."/>
            <person name="Larimer F."/>
            <person name="Land M.L."/>
            <person name="Mouttaki H."/>
            <person name="He Z."/>
            <person name="Zhou J."/>
            <person name="Hemme C.L."/>
        </authorList>
    </citation>
    <scope>NUCLEOTIDE SEQUENCE [LARGE SCALE GENOMIC DNA]</scope>
    <source>
        <strain evidence="2">DSM 2782</strain>
    </source>
</reference>
<comment type="caution">
    <text evidence="2">The sequence shown here is derived from an EMBL/GenBank/DDBJ whole genome shotgun (WGS) entry which is preliminary data.</text>
</comment>
<reference evidence="2" key="2">
    <citation type="submission" date="2011-01" db="EMBL/GenBank/DDBJ databases">
        <title>The Non-contiguous Finished genome of Clostridium papyrosolvens.</title>
        <authorList>
            <person name="Lucas S."/>
            <person name="Copeland A."/>
            <person name="Lapidus A."/>
            <person name="Cheng J.-F."/>
            <person name="Goodwin L."/>
            <person name="Pitluck S."/>
            <person name="Misra M."/>
            <person name="Chertkov O."/>
            <person name="Detter J.C."/>
            <person name="Han C."/>
            <person name="Tapia R."/>
            <person name="Land M."/>
            <person name="Hauser L."/>
            <person name="Kyrpides N."/>
            <person name="Ivanova N."/>
            <person name="Pagani I."/>
            <person name="Mouttaki H."/>
            <person name="He Z."/>
            <person name="Zhou J."/>
            <person name="Hemme C.L."/>
            <person name="Woyke T."/>
        </authorList>
    </citation>
    <scope>NUCLEOTIDE SEQUENCE [LARGE SCALE GENOMIC DNA]</scope>
    <source>
        <strain evidence="2">DSM 2782</strain>
    </source>
</reference>
<keyword evidence="3" id="KW-1185">Reference proteome</keyword>
<feature type="transmembrane region" description="Helical" evidence="1">
    <location>
        <begin position="5"/>
        <end position="27"/>
    </location>
</feature>
<protein>
    <submittedName>
        <fullName evidence="2">Uncharacterized protein</fullName>
    </submittedName>
</protein>
<keyword evidence="1" id="KW-1133">Transmembrane helix</keyword>
<gene>
    <name evidence="2" type="ORF">Cpap_4082</name>
</gene>
<evidence type="ECO:0000256" key="1">
    <source>
        <dbReference type="SAM" id="Phobius"/>
    </source>
</evidence>
<keyword evidence="1" id="KW-0472">Membrane</keyword>
<dbReference type="STRING" id="588581.Cpap_4082"/>
<evidence type="ECO:0000313" key="2">
    <source>
        <dbReference type="EMBL" id="EGD49640.1"/>
    </source>
</evidence>